<evidence type="ECO:0000313" key="1">
    <source>
        <dbReference type="EMBL" id="KAK3185187.1"/>
    </source>
</evidence>
<dbReference type="AlphaFoldDB" id="A0AAD9ZNF7"/>
<protein>
    <recommendedName>
        <fullName evidence="3">Bifunctional inhibitor/plant lipid transfer protein/seed storage helical domain-containing protein</fullName>
    </recommendedName>
</protein>
<accession>A0AAD9ZNF7</accession>
<dbReference type="Proteomes" id="UP001281410">
    <property type="component" value="Unassembled WGS sequence"/>
</dbReference>
<dbReference type="InterPro" id="IPR036312">
    <property type="entry name" value="Bifun_inhib/LTP/seed_sf"/>
</dbReference>
<gene>
    <name evidence="1" type="ORF">Dsin_032473</name>
</gene>
<evidence type="ECO:0000313" key="2">
    <source>
        <dbReference type="Proteomes" id="UP001281410"/>
    </source>
</evidence>
<reference evidence="1" key="1">
    <citation type="journal article" date="2023" name="Plant J.">
        <title>Genome sequences and population genomics provide insights into the demographic history, inbreeding, and mutation load of two 'living fossil' tree species of Dipteronia.</title>
        <authorList>
            <person name="Feng Y."/>
            <person name="Comes H.P."/>
            <person name="Chen J."/>
            <person name="Zhu S."/>
            <person name="Lu R."/>
            <person name="Zhang X."/>
            <person name="Li P."/>
            <person name="Qiu J."/>
            <person name="Olsen K.M."/>
            <person name="Qiu Y."/>
        </authorList>
    </citation>
    <scope>NUCLEOTIDE SEQUENCE</scope>
    <source>
        <strain evidence="1">NBL</strain>
    </source>
</reference>
<organism evidence="1 2">
    <name type="scientific">Dipteronia sinensis</name>
    <dbReference type="NCBI Taxonomy" id="43782"/>
    <lineage>
        <taxon>Eukaryota</taxon>
        <taxon>Viridiplantae</taxon>
        <taxon>Streptophyta</taxon>
        <taxon>Embryophyta</taxon>
        <taxon>Tracheophyta</taxon>
        <taxon>Spermatophyta</taxon>
        <taxon>Magnoliopsida</taxon>
        <taxon>eudicotyledons</taxon>
        <taxon>Gunneridae</taxon>
        <taxon>Pentapetalae</taxon>
        <taxon>rosids</taxon>
        <taxon>malvids</taxon>
        <taxon>Sapindales</taxon>
        <taxon>Sapindaceae</taxon>
        <taxon>Hippocastanoideae</taxon>
        <taxon>Acereae</taxon>
        <taxon>Dipteronia</taxon>
    </lineage>
</organism>
<dbReference type="Gene3D" id="1.10.110.10">
    <property type="entry name" value="Plant lipid-transfer and hydrophobic proteins"/>
    <property type="match status" value="1"/>
</dbReference>
<dbReference type="EMBL" id="JANJYJ010000010">
    <property type="protein sequence ID" value="KAK3185187.1"/>
    <property type="molecule type" value="Genomic_DNA"/>
</dbReference>
<name>A0AAD9ZNF7_9ROSI</name>
<evidence type="ECO:0008006" key="3">
    <source>
        <dbReference type="Google" id="ProtNLM"/>
    </source>
</evidence>
<sequence>MVATTLILGDRQVSAQVCGLNIPQLILQCSQYVQPRLDAPSSEECCAVVKSIYVMCACKYVTPCISMDRAVYVG</sequence>
<proteinExistence type="predicted"/>
<comment type="caution">
    <text evidence="1">The sequence shown here is derived from an EMBL/GenBank/DDBJ whole genome shotgun (WGS) entry which is preliminary data.</text>
</comment>
<keyword evidence="2" id="KW-1185">Reference proteome</keyword>